<name>A0A8D4UTQ6_9FIRM</name>
<dbReference type="PANTHER" id="PTHR30158">
    <property type="entry name" value="ACRA/E-RELATED COMPONENT OF DRUG EFFLUX TRANSPORTER"/>
    <property type="match status" value="1"/>
</dbReference>
<evidence type="ECO:0000259" key="2">
    <source>
        <dbReference type="Pfam" id="PF25917"/>
    </source>
</evidence>
<dbReference type="GO" id="GO:0005886">
    <property type="term" value="C:plasma membrane"/>
    <property type="evidence" value="ECO:0007669"/>
    <property type="project" value="TreeGrafter"/>
</dbReference>
<dbReference type="Gene3D" id="2.40.50.100">
    <property type="match status" value="1"/>
</dbReference>
<feature type="domain" description="Multidrug resistance protein MdtA-like barrel-sandwich hybrid" evidence="2">
    <location>
        <begin position="65"/>
        <end position="100"/>
    </location>
</feature>
<proteinExistence type="predicted"/>
<dbReference type="RefSeq" id="WP_232518073.1">
    <property type="nucleotide sequence ID" value="NZ_AP019697.1"/>
</dbReference>
<organism evidence="3 4">
    <name type="scientific">Dialister hominis</name>
    <dbReference type="NCBI Taxonomy" id="2582419"/>
    <lineage>
        <taxon>Bacteria</taxon>
        <taxon>Bacillati</taxon>
        <taxon>Bacillota</taxon>
        <taxon>Negativicutes</taxon>
        <taxon>Veillonellales</taxon>
        <taxon>Veillonellaceae</taxon>
        <taxon>Dialister</taxon>
    </lineage>
</organism>
<keyword evidence="4" id="KW-1185">Reference proteome</keyword>
<evidence type="ECO:0000313" key="3">
    <source>
        <dbReference type="EMBL" id="BBK24555.1"/>
    </source>
</evidence>
<evidence type="ECO:0000256" key="1">
    <source>
        <dbReference type="SAM" id="SignalP"/>
    </source>
</evidence>
<protein>
    <recommendedName>
        <fullName evidence="2">Multidrug resistance protein MdtA-like barrel-sandwich hybrid domain-containing protein</fullName>
    </recommendedName>
</protein>
<reference evidence="4" key="1">
    <citation type="submission" date="2019-05" db="EMBL/GenBank/DDBJ databases">
        <title>Complete genome sequencing of Dialister sp. strain 5BBH33.</title>
        <authorList>
            <person name="Sakamoto M."/>
            <person name="Murakami T."/>
            <person name="Mori H."/>
        </authorList>
    </citation>
    <scope>NUCLEOTIDE SEQUENCE [LARGE SCALE GENOMIC DNA]</scope>
    <source>
        <strain evidence="4">5BBH33</strain>
    </source>
</reference>
<dbReference type="Pfam" id="PF25917">
    <property type="entry name" value="BSH_RND"/>
    <property type="match status" value="1"/>
</dbReference>
<dbReference type="GeneID" id="92717421"/>
<dbReference type="AlphaFoldDB" id="A0A8D4UTQ6"/>
<keyword evidence="1" id="KW-0732">Signal</keyword>
<dbReference type="KEGG" id="dho:Dia5BBH33_04900"/>
<accession>A0A8D4UTQ6</accession>
<dbReference type="SUPFAM" id="SSF111369">
    <property type="entry name" value="HlyD-like secretion proteins"/>
    <property type="match status" value="1"/>
</dbReference>
<dbReference type="Proteomes" id="UP000320585">
    <property type="component" value="Chromosome"/>
</dbReference>
<dbReference type="PROSITE" id="PS51257">
    <property type="entry name" value="PROKAR_LIPOPROTEIN"/>
    <property type="match status" value="1"/>
</dbReference>
<evidence type="ECO:0000313" key="4">
    <source>
        <dbReference type="Proteomes" id="UP000320585"/>
    </source>
</evidence>
<feature type="signal peptide" evidence="1">
    <location>
        <begin position="1"/>
        <end position="26"/>
    </location>
</feature>
<feature type="chain" id="PRO_5038971430" description="Multidrug resistance protein MdtA-like barrel-sandwich hybrid domain-containing protein" evidence="1">
    <location>
        <begin position="27"/>
        <end position="125"/>
    </location>
</feature>
<gene>
    <name evidence="3" type="ORF">Dia5BBH33_04900</name>
</gene>
<dbReference type="GO" id="GO:0046677">
    <property type="term" value="P:response to antibiotic"/>
    <property type="evidence" value="ECO:0007669"/>
    <property type="project" value="TreeGrafter"/>
</dbReference>
<dbReference type="InterPro" id="IPR058625">
    <property type="entry name" value="MdtA-like_BSH"/>
</dbReference>
<dbReference type="EMBL" id="AP019697">
    <property type="protein sequence ID" value="BBK24555.1"/>
    <property type="molecule type" value="Genomic_DNA"/>
</dbReference>
<sequence length="125" mass="13485">MLIGNARKKAGIAAAVILFGIMGLTAGCGTTAQKSNAVSVKTMKVLQQDVSVSHDYSGEVQSTDAVAIKPRVSGSIVEKYFTSGQAVQKGQPLYKIDRSTIVSIRPRYFLQGRMWIRPGRLTTIP</sequence>